<dbReference type="AlphaFoldDB" id="A0A8E2ECP1"/>
<dbReference type="EMBL" id="KV744924">
    <property type="protein sequence ID" value="OCK81356.1"/>
    <property type="molecule type" value="Genomic_DNA"/>
</dbReference>
<reference evidence="2 3" key="1">
    <citation type="journal article" date="2016" name="Nat. Commun.">
        <title>Ectomycorrhizal ecology is imprinted in the genome of the dominant symbiotic fungus Cenococcum geophilum.</title>
        <authorList>
            <consortium name="DOE Joint Genome Institute"/>
            <person name="Peter M."/>
            <person name="Kohler A."/>
            <person name="Ohm R.A."/>
            <person name="Kuo A."/>
            <person name="Krutzmann J."/>
            <person name="Morin E."/>
            <person name="Arend M."/>
            <person name="Barry K.W."/>
            <person name="Binder M."/>
            <person name="Choi C."/>
            <person name="Clum A."/>
            <person name="Copeland A."/>
            <person name="Grisel N."/>
            <person name="Haridas S."/>
            <person name="Kipfer T."/>
            <person name="LaButti K."/>
            <person name="Lindquist E."/>
            <person name="Lipzen A."/>
            <person name="Maire R."/>
            <person name="Meier B."/>
            <person name="Mihaltcheva S."/>
            <person name="Molinier V."/>
            <person name="Murat C."/>
            <person name="Poggeler S."/>
            <person name="Quandt C.A."/>
            <person name="Sperisen C."/>
            <person name="Tritt A."/>
            <person name="Tisserant E."/>
            <person name="Crous P.W."/>
            <person name="Henrissat B."/>
            <person name="Nehls U."/>
            <person name="Egli S."/>
            <person name="Spatafora J.W."/>
            <person name="Grigoriev I.V."/>
            <person name="Martin F.M."/>
        </authorList>
    </citation>
    <scope>NUCLEOTIDE SEQUENCE [LARGE SCALE GENOMIC DNA]</scope>
    <source>
        <strain evidence="2 3">CBS 459.81</strain>
    </source>
</reference>
<sequence>MICPRSTPGFSWQSFSSHGWLLSWRNTHGSLLIVPSCVWMIHLSSAVGTVQTPRLERSCRCGWSPSFGARERAWTLGTWKGAHAAGPSRWPLAAPLFNSAPRAKGGAMKLDLGSQSSVRPVPSSEHRDFSRCVSPTLPSCHVQGRR</sequence>
<protein>
    <submittedName>
        <fullName evidence="2">Uncharacterized protein</fullName>
    </submittedName>
</protein>
<evidence type="ECO:0000313" key="3">
    <source>
        <dbReference type="Proteomes" id="UP000250266"/>
    </source>
</evidence>
<name>A0A8E2ECP1_9PEZI</name>
<evidence type="ECO:0000256" key="1">
    <source>
        <dbReference type="SAM" id="MobiDB-lite"/>
    </source>
</evidence>
<feature type="region of interest" description="Disordered" evidence="1">
    <location>
        <begin position="107"/>
        <end position="130"/>
    </location>
</feature>
<organism evidence="2 3">
    <name type="scientific">Lepidopterella palustris CBS 459.81</name>
    <dbReference type="NCBI Taxonomy" id="1314670"/>
    <lineage>
        <taxon>Eukaryota</taxon>
        <taxon>Fungi</taxon>
        <taxon>Dikarya</taxon>
        <taxon>Ascomycota</taxon>
        <taxon>Pezizomycotina</taxon>
        <taxon>Dothideomycetes</taxon>
        <taxon>Pleosporomycetidae</taxon>
        <taxon>Mytilinidiales</taxon>
        <taxon>Argynnaceae</taxon>
        <taxon>Lepidopterella</taxon>
    </lineage>
</organism>
<gene>
    <name evidence="2" type="ORF">K432DRAFT_20178</name>
</gene>
<dbReference type="Proteomes" id="UP000250266">
    <property type="component" value="Unassembled WGS sequence"/>
</dbReference>
<proteinExistence type="predicted"/>
<evidence type="ECO:0000313" key="2">
    <source>
        <dbReference type="EMBL" id="OCK81356.1"/>
    </source>
</evidence>
<accession>A0A8E2ECP1</accession>
<keyword evidence="3" id="KW-1185">Reference proteome</keyword>